<comment type="caution">
    <text evidence="1">The sequence shown here is derived from an EMBL/GenBank/DDBJ whole genome shotgun (WGS) entry which is preliminary data.</text>
</comment>
<dbReference type="AlphaFoldDB" id="A0A540NTE7"/>
<name>A0A540NTE7_MALBA</name>
<evidence type="ECO:0000313" key="2">
    <source>
        <dbReference type="Proteomes" id="UP000315295"/>
    </source>
</evidence>
<sequence>MSFPPPTPPSSRRRPHICVISIWRSSFSAGAIAARIMAWACFTLSSPRAFAGGCPLFHIGFKRSGCCSDCLTPAMLAAEELASLIIRASLKNFSK</sequence>
<gene>
    <name evidence="1" type="ORF">C1H46_000231</name>
</gene>
<organism evidence="1 2">
    <name type="scientific">Malus baccata</name>
    <name type="common">Siberian crab apple</name>
    <name type="synonym">Pyrus baccata</name>
    <dbReference type="NCBI Taxonomy" id="106549"/>
    <lineage>
        <taxon>Eukaryota</taxon>
        <taxon>Viridiplantae</taxon>
        <taxon>Streptophyta</taxon>
        <taxon>Embryophyta</taxon>
        <taxon>Tracheophyta</taxon>
        <taxon>Spermatophyta</taxon>
        <taxon>Magnoliopsida</taxon>
        <taxon>eudicotyledons</taxon>
        <taxon>Gunneridae</taxon>
        <taxon>Pentapetalae</taxon>
        <taxon>rosids</taxon>
        <taxon>fabids</taxon>
        <taxon>Rosales</taxon>
        <taxon>Rosaceae</taxon>
        <taxon>Amygdaloideae</taxon>
        <taxon>Maleae</taxon>
        <taxon>Malus</taxon>
    </lineage>
</organism>
<dbReference type="Proteomes" id="UP000315295">
    <property type="component" value="Unassembled WGS sequence"/>
</dbReference>
<keyword evidence="2" id="KW-1185">Reference proteome</keyword>
<accession>A0A540NTE7</accession>
<protein>
    <submittedName>
        <fullName evidence="1">Uncharacterized protein</fullName>
    </submittedName>
</protein>
<evidence type="ECO:0000313" key="1">
    <source>
        <dbReference type="EMBL" id="TQE14312.1"/>
    </source>
</evidence>
<dbReference type="EMBL" id="VIEB01000005">
    <property type="protein sequence ID" value="TQE14312.1"/>
    <property type="molecule type" value="Genomic_DNA"/>
</dbReference>
<reference evidence="1 2" key="1">
    <citation type="journal article" date="2019" name="G3 (Bethesda)">
        <title>Sequencing of a Wild Apple (Malus baccata) Genome Unravels the Differences Between Cultivated and Wild Apple Species Regarding Disease Resistance and Cold Tolerance.</title>
        <authorList>
            <person name="Chen X."/>
        </authorList>
    </citation>
    <scope>NUCLEOTIDE SEQUENCE [LARGE SCALE GENOMIC DNA]</scope>
    <source>
        <strain evidence="2">cv. Shandingzi</strain>
        <tissue evidence="1">Leaves</tissue>
    </source>
</reference>
<proteinExistence type="predicted"/>